<dbReference type="GO" id="GO:0005891">
    <property type="term" value="C:voltage-gated calcium channel complex"/>
    <property type="evidence" value="ECO:0007669"/>
    <property type="project" value="TreeGrafter"/>
</dbReference>
<keyword evidence="2" id="KW-0813">Transport</keyword>
<evidence type="ECO:0000256" key="12">
    <source>
        <dbReference type="ARBA" id="ARBA00023180"/>
    </source>
</evidence>
<keyword evidence="3" id="KW-0109">Calcium transport</keyword>
<dbReference type="GeneID" id="20231370"/>
<dbReference type="Pfam" id="PF00092">
    <property type="entry name" value="VWA"/>
    <property type="match status" value="1"/>
</dbReference>
<dbReference type="PANTHER" id="PTHR10166:SF37">
    <property type="entry name" value="STOLID, ISOFORM H"/>
    <property type="match status" value="1"/>
</dbReference>
<keyword evidence="5" id="KW-0812">Transmembrane</keyword>
<keyword evidence="11" id="KW-0472">Membrane</keyword>
<dbReference type="HOGENOM" id="CLU_004660_3_0_1"/>
<dbReference type="FunFam" id="3.40.50.410:FF:000007">
    <property type="entry name" value="Calcium voltage-gated channel auxiliary subunit alpha2delta 3"/>
    <property type="match status" value="1"/>
</dbReference>
<dbReference type="SUPFAM" id="SSF53300">
    <property type="entry name" value="vWA-like"/>
    <property type="match status" value="1"/>
</dbReference>
<dbReference type="InterPro" id="IPR051173">
    <property type="entry name" value="Ca_channel_alpha-2/delta"/>
</dbReference>
<evidence type="ECO:0000256" key="13">
    <source>
        <dbReference type="ARBA" id="ARBA00023303"/>
    </source>
</evidence>
<dbReference type="GO" id="GO:0005245">
    <property type="term" value="F:voltage-gated calcium channel activity"/>
    <property type="evidence" value="ECO:0007669"/>
    <property type="project" value="TreeGrafter"/>
</dbReference>
<dbReference type="SMART" id="SM00327">
    <property type="entry name" value="VWA"/>
    <property type="match status" value="1"/>
</dbReference>
<evidence type="ECO:0000313" key="16">
    <source>
        <dbReference type="Proteomes" id="UP000030746"/>
    </source>
</evidence>
<keyword evidence="4" id="KW-0107">Calcium channel</keyword>
<keyword evidence="8" id="KW-0851">Voltage-gated channel</keyword>
<dbReference type="PROSITE" id="PS50234">
    <property type="entry name" value="VWFA"/>
    <property type="match status" value="1"/>
</dbReference>
<feature type="non-terminal residue" evidence="15">
    <location>
        <position position="1"/>
    </location>
</feature>
<dbReference type="Pfam" id="PF08399">
    <property type="entry name" value="VWA_N"/>
    <property type="match status" value="1"/>
</dbReference>
<dbReference type="EMBL" id="KB201611">
    <property type="protein sequence ID" value="ESO95823.1"/>
    <property type="molecule type" value="Genomic_DNA"/>
</dbReference>
<dbReference type="RefSeq" id="XP_009053665.1">
    <property type="nucleotide sequence ID" value="XM_009055417.1"/>
</dbReference>
<evidence type="ECO:0000256" key="5">
    <source>
        <dbReference type="ARBA" id="ARBA00022692"/>
    </source>
</evidence>
<evidence type="ECO:0000259" key="14">
    <source>
        <dbReference type="PROSITE" id="PS50234"/>
    </source>
</evidence>
<keyword evidence="16" id="KW-1185">Reference proteome</keyword>
<name>V3ZWC1_LOTGI</name>
<feature type="domain" description="VWFA" evidence="14">
    <location>
        <begin position="93"/>
        <end position="275"/>
    </location>
</feature>
<evidence type="ECO:0000256" key="2">
    <source>
        <dbReference type="ARBA" id="ARBA00022448"/>
    </source>
</evidence>
<keyword evidence="10" id="KW-0406">Ion transport</keyword>
<reference evidence="15 16" key="1">
    <citation type="journal article" date="2013" name="Nature">
        <title>Insights into bilaterian evolution from three spiralian genomes.</title>
        <authorList>
            <person name="Simakov O."/>
            <person name="Marletaz F."/>
            <person name="Cho S.J."/>
            <person name="Edsinger-Gonzales E."/>
            <person name="Havlak P."/>
            <person name="Hellsten U."/>
            <person name="Kuo D.H."/>
            <person name="Larsson T."/>
            <person name="Lv J."/>
            <person name="Arendt D."/>
            <person name="Savage R."/>
            <person name="Osoegawa K."/>
            <person name="de Jong P."/>
            <person name="Grimwood J."/>
            <person name="Chapman J.A."/>
            <person name="Shapiro H."/>
            <person name="Aerts A."/>
            <person name="Otillar R.P."/>
            <person name="Terry A.Y."/>
            <person name="Boore J.L."/>
            <person name="Grigoriev I.V."/>
            <person name="Lindberg D.R."/>
            <person name="Seaver E.C."/>
            <person name="Weisblat D.A."/>
            <person name="Putnam N.H."/>
            <person name="Rokhsar D.S."/>
        </authorList>
    </citation>
    <scope>NUCLEOTIDE SEQUENCE [LARGE SCALE GENOMIC DNA]</scope>
</reference>
<dbReference type="Proteomes" id="UP000030746">
    <property type="component" value="Unassembled WGS sequence"/>
</dbReference>
<evidence type="ECO:0000313" key="15">
    <source>
        <dbReference type="EMBL" id="ESO95823.1"/>
    </source>
</evidence>
<keyword evidence="9" id="KW-1133">Transmembrane helix</keyword>
<evidence type="ECO:0000256" key="11">
    <source>
        <dbReference type="ARBA" id="ARBA00023136"/>
    </source>
</evidence>
<accession>V3ZWC1</accession>
<dbReference type="InterPro" id="IPR002035">
    <property type="entry name" value="VWF_A"/>
</dbReference>
<comment type="subcellular location">
    <subcellularLocation>
        <location evidence="1">Membrane</location>
        <topology evidence="1">Single-pass type I membrane protein</topology>
    </subcellularLocation>
</comment>
<dbReference type="OrthoDB" id="10054666at2759"/>
<evidence type="ECO:0000256" key="10">
    <source>
        <dbReference type="ARBA" id="ARBA00023065"/>
    </source>
</evidence>
<evidence type="ECO:0000256" key="8">
    <source>
        <dbReference type="ARBA" id="ARBA00022882"/>
    </source>
</evidence>
<keyword evidence="7" id="KW-0106">Calcium</keyword>
<gene>
    <name evidence="15" type="ORF">LOTGIDRAFT_116612</name>
</gene>
<keyword evidence="12" id="KW-0325">Glycoprotein</keyword>
<evidence type="ECO:0000256" key="7">
    <source>
        <dbReference type="ARBA" id="ARBA00022837"/>
    </source>
</evidence>
<dbReference type="STRING" id="225164.V3ZWC1"/>
<evidence type="ECO:0000256" key="9">
    <source>
        <dbReference type="ARBA" id="ARBA00022989"/>
    </source>
</evidence>
<dbReference type="InterPro" id="IPR013608">
    <property type="entry name" value="VWA_N"/>
</dbReference>
<proteinExistence type="predicted"/>
<dbReference type="Gene3D" id="3.30.450.20">
    <property type="entry name" value="PAS domain"/>
    <property type="match status" value="1"/>
</dbReference>
<evidence type="ECO:0000256" key="6">
    <source>
        <dbReference type="ARBA" id="ARBA00022729"/>
    </source>
</evidence>
<organism evidence="15 16">
    <name type="scientific">Lottia gigantea</name>
    <name type="common">Giant owl limpet</name>
    <dbReference type="NCBI Taxonomy" id="225164"/>
    <lineage>
        <taxon>Eukaryota</taxon>
        <taxon>Metazoa</taxon>
        <taxon>Spiralia</taxon>
        <taxon>Lophotrochozoa</taxon>
        <taxon>Mollusca</taxon>
        <taxon>Gastropoda</taxon>
        <taxon>Patellogastropoda</taxon>
        <taxon>Lottioidea</taxon>
        <taxon>Lottiidae</taxon>
        <taxon>Lottia</taxon>
    </lineage>
</organism>
<evidence type="ECO:0000256" key="3">
    <source>
        <dbReference type="ARBA" id="ARBA00022568"/>
    </source>
</evidence>
<dbReference type="InterPro" id="IPR036465">
    <property type="entry name" value="vWFA_dom_sf"/>
</dbReference>
<dbReference type="KEGG" id="lgi:LOTGIDRAFT_116612"/>
<protein>
    <recommendedName>
        <fullName evidence="14">VWFA domain-containing protein</fullName>
    </recommendedName>
</protein>
<keyword evidence="6" id="KW-0732">Signal</keyword>
<dbReference type="PANTHER" id="PTHR10166">
    <property type="entry name" value="VOLTAGE-DEPENDENT CALCIUM CHANNEL SUBUNIT ALPHA-2/DELTA-RELATED"/>
    <property type="match status" value="1"/>
</dbReference>
<dbReference type="AlphaFoldDB" id="V3ZWC1"/>
<evidence type="ECO:0000256" key="1">
    <source>
        <dbReference type="ARBA" id="ARBA00004479"/>
    </source>
</evidence>
<evidence type="ECO:0000256" key="4">
    <source>
        <dbReference type="ARBA" id="ARBA00022673"/>
    </source>
</evidence>
<dbReference type="CTD" id="20231370"/>
<dbReference type="OMA" id="CICHHKQ"/>
<sequence>PVNTSVSTIHVPTNIYDQSLKILNGVKWTESLNDAFMDNTRNDPTLTWQYFCSSDGFFRIFPGMKWPRDSDSVDTFDCRVRQWYIEAATSRKNIIILLDASGSMKGLRMEIARNTVDKILQTFSNHDYFNILEFSEKVSYVDQCFNRTLMQANADNIKRVQEKLKATETSYIANFERALVEAFELFRNVKKKKKFDLCNKAIMLVTDGATENYEWIFDQYNWPDKAVRVFTFLIGREVSDTRQVKWMACANKGHYEHISTRADVQENVQQYVKILSRPMVQEKYHNMIWTPVYLDYPTEHGLGLMTSVAIPVFDGRTKSEGEEDPATNLLGVVGTDLPIDVIKRFVPDSMLGVNGYSFATTNNGYVLFHPYFRPFLDIVQDFVDVIKEPRPNYNSVDLSKVEMALDIDQFNQVYSFNQPSSKCYKLCLIP</sequence>
<keyword evidence="13" id="KW-0407">Ion channel</keyword>
<dbReference type="Gene3D" id="3.40.50.410">
    <property type="entry name" value="von Willebrand factor, type A domain"/>
    <property type="match status" value="1"/>
</dbReference>